<name>A0A069DTF9_9HEMI</name>
<dbReference type="PANTHER" id="PTHR14972:SF8">
    <property type="entry name" value="GLUCOCORTICOID-INDUCED TRANSCRIPT 1 PROTEIN-LIKE ISOFORM X1"/>
    <property type="match status" value="1"/>
</dbReference>
<feature type="compositionally biased region" description="Polar residues" evidence="2">
    <location>
        <begin position="313"/>
        <end position="332"/>
    </location>
</feature>
<organism evidence="3">
    <name type="scientific">Panstrongylus megistus</name>
    <dbReference type="NCBI Taxonomy" id="65343"/>
    <lineage>
        <taxon>Eukaryota</taxon>
        <taxon>Metazoa</taxon>
        <taxon>Ecdysozoa</taxon>
        <taxon>Arthropoda</taxon>
        <taxon>Hexapoda</taxon>
        <taxon>Insecta</taxon>
        <taxon>Pterygota</taxon>
        <taxon>Neoptera</taxon>
        <taxon>Paraneoptera</taxon>
        <taxon>Hemiptera</taxon>
        <taxon>Heteroptera</taxon>
        <taxon>Panheteroptera</taxon>
        <taxon>Cimicomorpha</taxon>
        <taxon>Reduviidae</taxon>
        <taxon>Triatominae</taxon>
        <taxon>Panstrongylus</taxon>
    </lineage>
</organism>
<feature type="compositionally biased region" description="Low complexity" evidence="2">
    <location>
        <begin position="298"/>
        <end position="312"/>
    </location>
</feature>
<dbReference type="PANTHER" id="PTHR14972">
    <property type="entry name" value="AGAP011572-PA"/>
    <property type="match status" value="1"/>
</dbReference>
<evidence type="ECO:0000256" key="2">
    <source>
        <dbReference type="SAM" id="MobiDB-lite"/>
    </source>
</evidence>
<feature type="compositionally biased region" description="Polar residues" evidence="2">
    <location>
        <begin position="288"/>
        <end position="297"/>
    </location>
</feature>
<feature type="compositionally biased region" description="Low complexity" evidence="2">
    <location>
        <begin position="31"/>
        <end position="49"/>
    </location>
</feature>
<dbReference type="AlphaFoldDB" id="A0A069DTF9"/>
<sequence>AGTGQWIRRSPSSKQGPLKATLPMSSLTRQNSNLKQSESNSSSISPSTSFWKVTASPETSCGLRSPGAVNYKGKCKNVRSQSAHDYTNISMRRTASLDTIYLTGHWPRESMYLSNLQVDRSTQTEDWIGDQTRKNYVRAHQDVFSGTNEDKLEKFIRHRLQRTKESVVSNRDRGVLSLLSGGGTLGSNNLGGFGAGCSAESSIGSNHDNIMLGDHQHTGGHIVTTATKGGSIEGLNQEIERLVLRSSVAGRHLDRQHIKGCCESTPEGHRAPVADLLRQTRSVNTQTPAYTSTNSAHSSGPPSRDSGSPAGSAVTNRSDSRPSSDLQGVSEDSSPETEGRQLGTSPRINRFLEREPPDGCERVSLRFTDENRKPMVDISEMDYPLKPSVNFQLKPSLGSAFQPLKSTQ</sequence>
<feature type="non-terminal residue" evidence="3">
    <location>
        <position position="1"/>
    </location>
</feature>
<dbReference type="EMBL" id="GBGD01001659">
    <property type="protein sequence ID" value="JAC87230.1"/>
    <property type="molecule type" value="mRNA"/>
</dbReference>
<evidence type="ECO:0000256" key="1">
    <source>
        <dbReference type="ARBA" id="ARBA00022553"/>
    </source>
</evidence>
<feature type="region of interest" description="Disordered" evidence="2">
    <location>
        <begin position="1"/>
        <end position="49"/>
    </location>
</feature>
<feature type="compositionally biased region" description="Basic and acidic residues" evidence="2">
    <location>
        <begin position="350"/>
        <end position="368"/>
    </location>
</feature>
<evidence type="ECO:0000313" key="3">
    <source>
        <dbReference type="EMBL" id="JAC87230.1"/>
    </source>
</evidence>
<dbReference type="Pfam" id="PF15388">
    <property type="entry name" value="FAM117"/>
    <property type="match status" value="1"/>
</dbReference>
<keyword evidence="1" id="KW-0597">Phosphoprotein</keyword>
<accession>A0A069DTF9</accession>
<protein>
    <submittedName>
        <fullName evidence="3">Protein fam117b-like isoform 2</fullName>
    </submittedName>
</protein>
<dbReference type="InterPro" id="IPR026642">
    <property type="entry name" value="Glcci1/FAM117"/>
</dbReference>
<proteinExistence type="evidence at transcript level"/>
<reference evidence="3" key="1">
    <citation type="journal article" date="2015" name="J. Med. Entomol.">
        <title>A Deep Insight Into the Sialotranscriptome of the Chagas Disease Vector, Panstrongylus megistus (Hemiptera: Heteroptera).</title>
        <authorList>
            <person name="Ribeiro J.M."/>
            <person name="Schwarz A."/>
            <person name="Francischetti I.M."/>
        </authorList>
    </citation>
    <scope>NUCLEOTIDE SEQUENCE</scope>
    <source>
        <tissue evidence="3">Salivary glands</tissue>
    </source>
</reference>
<feature type="region of interest" description="Disordered" evidence="2">
    <location>
        <begin position="288"/>
        <end position="368"/>
    </location>
</feature>